<keyword evidence="5 7" id="KW-0057">Aromatic amino acid biosynthesis</keyword>
<dbReference type="InterPro" id="IPR023193">
    <property type="entry name" value="EPSP_synthase_CS"/>
</dbReference>
<feature type="binding site" evidence="7">
    <location>
        <position position="297"/>
    </location>
    <ligand>
        <name>3-phosphoshikimate</name>
        <dbReference type="ChEBI" id="CHEBI:145989"/>
    </ligand>
</feature>
<feature type="active site" description="Proton acceptor" evidence="7">
    <location>
        <position position="297"/>
    </location>
</feature>
<organism evidence="9 10">
    <name type="scientific">Flavobacterium polysaccharolyticum</name>
    <dbReference type="NCBI Taxonomy" id="3133148"/>
    <lineage>
        <taxon>Bacteria</taxon>
        <taxon>Pseudomonadati</taxon>
        <taxon>Bacteroidota</taxon>
        <taxon>Flavobacteriia</taxon>
        <taxon>Flavobacteriales</taxon>
        <taxon>Flavobacteriaceae</taxon>
        <taxon>Flavobacterium</taxon>
    </lineage>
</organism>
<feature type="binding site" evidence="7">
    <location>
        <position position="23"/>
    </location>
    <ligand>
        <name>3-phosphoshikimate</name>
        <dbReference type="ChEBI" id="CHEBI:145989"/>
    </ligand>
</feature>
<dbReference type="EC" id="2.5.1.19" evidence="7"/>
<feature type="binding site" evidence="7">
    <location>
        <position position="75"/>
    </location>
    <ligand>
        <name>phosphoenolpyruvate</name>
        <dbReference type="ChEBI" id="CHEBI:58702"/>
    </ligand>
</feature>
<feature type="binding site" evidence="7">
    <location>
        <position position="371"/>
    </location>
    <ligand>
        <name>phosphoenolpyruvate</name>
        <dbReference type="ChEBI" id="CHEBI:58702"/>
    </ligand>
</feature>
<reference evidence="9 10" key="1">
    <citation type="submission" date="2024-03" db="EMBL/GenBank/DDBJ databases">
        <title>Two novel species of the genus Flavobacterium exhibiting potentially degradation of complex polysaccharides.</title>
        <authorList>
            <person name="Lian X."/>
        </authorList>
    </citation>
    <scope>NUCLEOTIDE SEQUENCE [LARGE SCALE GENOMIC DNA]</scope>
    <source>
        <strain evidence="9 10">N6</strain>
    </source>
</reference>
<dbReference type="Gene3D" id="3.65.10.10">
    <property type="entry name" value="Enolpyruvate transferase domain"/>
    <property type="match status" value="2"/>
</dbReference>
<feature type="binding site" evidence="7">
    <location>
        <position position="395"/>
    </location>
    <ligand>
        <name>phosphoenolpyruvate</name>
        <dbReference type="ChEBI" id="CHEBI:58702"/>
    </ligand>
</feature>
<dbReference type="EMBL" id="JBCGDP010000004">
    <property type="protein sequence ID" value="MEM0575883.1"/>
    <property type="molecule type" value="Genomic_DNA"/>
</dbReference>
<feature type="binding site" evidence="7">
    <location>
        <position position="324"/>
    </location>
    <ligand>
        <name>3-phosphoshikimate</name>
        <dbReference type="ChEBI" id="CHEBI:145989"/>
    </ligand>
</feature>
<sequence length="414" mass="45447">MNLQLHSAISNLKATISITGSKSETNRLLLLQALYPNLVLENTSNSDDSEVMIKALQNAQFSNTDAQLIDIHHAGTAMRFLTAFFAVSEGKEVVLTGSQRMTERPIKVLVEALQQLGAQIAYEKESGYPPIRIKGQKITNAKVSIPANVSSQYISALLLVAPKLENGIELTLVGEITSVPYIKMTLALLNEIGVETKFEENVITVKPLTTNSKQQTLTVESDWSSASYFFSLAALSNEAAIVLSSYKESSLQGDSALVEIYEKMGVEARFEANKLTLVKQLNFDYQFVTFDLNNTPDIAQTIVVTCLGLGIGCHLTGLHTLKIKETDRLEALRIELTKLGATITVTNDSLTLEPSKTILPNISIDTYNDHRMAMAFAPLALRVPIIINNAEVVSKSYPDFWTDLKNLGFQSAEV</sequence>
<evidence type="ECO:0000256" key="1">
    <source>
        <dbReference type="ARBA" id="ARBA00004811"/>
    </source>
</evidence>
<dbReference type="InterPro" id="IPR036968">
    <property type="entry name" value="Enolpyruvate_Tfrase_sf"/>
</dbReference>
<name>A0ABU9NMI9_9FLAO</name>
<evidence type="ECO:0000256" key="3">
    <source>
        <dbReference type="ARBA" id="ARBA00022605"/>
    </source>
</evidence>
<feature type="binding site" evidence="7">
    <location>
        <position position="150"/>
    </location>
    <ligand>
        <name>3-phosphoshikimate</name>
        <dbReference type="ChEBI" id="CHEBI:145989"/>
    </ligand>
</feature>
<comment type="subunit">
    <text evidence="7">Monomer.</text>
</comment>
<dbReference type="InterPro" id="IPR001986">
    <property type="entry name" value="Enolpyruvate_Tfrase_dom"/>
</dbReference>
<feature type="binding site" evidence="7">
    <location>
        <position position="328"/>
    </location>
    <ligand>
        <name>phosphoenolpyruvate</name>
        <dbReference type="ChEBI" id="CHEBI:58702"/>
    </ligand>
</feature>
<dbReference type="NCBIfam" id="TIGR01356">
    <property type="entry name" value="aroA"/>
    <property type="match status" value="1"/>
</dbReference>
<protein>
    <recommendedName>
        <fullName evidence="7">3-phosphoshikimate 1-carboxyvinyltransferase</fullName>
        <ecNumber evidence="7">2.5.1.19</ecNumber>
    </recommendedName>
    <alternativeName>
        <fullName evidence="7">5-enolpyruvylshikimate-3-phosphate synthase</fullName>
        <shortName evidence="7">EPSP synthase</shortName>
        <shortName evidence="7">EPSPS</shortName>
    </alternativeName>
</protein>
<dbReference type="RefSeq" id="WP_342690953.1">
    <property type="nucleotide sequence ID" value="NZ_JBCGDP010000004.1"/>
</dbReference>
<dbReference type="PANTHER" id="PTHR21090">
    <property type="entry name" value="AROM/DEHYDROQUINATE SYNTHASE"/>
    <property type="match status" value="1"/>
</dbReference>
<comment type="caution">
    <text evidence="7">Lacks conserved residue(s) required for the propagation of feature annotation.</text>
</comment>
<evidence type="ECO:0000256" key="5">
    <source>
        <dbReference type="ARBA" id="ARBA00023141"/>
    </source>
</evidence>
<comment type="similarity">
    <text evidence="2 7">Belongs to the EPSP synthase family.</text>
</comment>
<feature type="binding site" evidence="7">
    <location>
        <position position="152"/>
    </location>
    <ligand>
        <name>phosphoenolpyruvate</name>
        <dbReference type="ChEBI" id="CHEBI:58702"/>
    </ligand>
</feature>
<keyword evidence="3 7" id="KW-0028">Amino-acid biosynthesis</keyword>
<evidence type="ECO:0000256" key="4">
    <source>
        <dbReference type="ARBA" id="ARBA00022679"/>
    </source>
</evidence>
<feature type="binding site" evidence="7">
    <location>
        <position position="104"/>
    </location>
    <ligand>
        <name>phosphoenolpyruvate</name>
        <dbReference type="ChEBI" id="CHEBI:58702"/>
    </ligand>
</feature>
<feature type="binding site" evidence="7">
    <location>
        <position position="27"/>
    </location>
    <ligand>
        <name>3-phosphoshikimate</name>
        <dbReference type="ChEBI" id="CHEBI:145989"/>
    </ligand>
</feature>
<evidence type="ECO:0000259" key="8">
    <source>
        <dbReference type="Pfam" id="PF00275"/>
    </source>
</evidence>
<feature type="binding site" evidence="7">
    <location>
        <position position="151"/>
    </location>
    <ligand>
        <name>3-phosphoshikimate</name>
        <dbReference type="ChEBI" id="CHEBI:145989"/>
    </ligand>
</feature>
<evidence type="ECO:0000256" key="7">
    <source>
        <dbReference type="HAMAP-Rule" id="MF_00210"/>
    </source>
</evidence>
<gene>
    <name evidence="7 9" type="primary">aroA</name>
    <name evidence="9" type="ORF">WFZ86_05185</name>
</gene>
<dbReference type="Pfam" id="PF00275">
    <property type="entry name" value="EPSP_synthase"/>
    <property type="match status" value="1"/>
</dbReference>
<feature type="domain" description="Enolpyruvate transferase" evidence="8">
    <location>
        <begin position="8"/>
        <end position="404"/>
    </location>
</feature>
<comment type="pathway">
    <text evidence="1 7">Metabolic intermediate biosynthesis; chorismate biosynthesis; chorismate from D-erythrose 4-phosphate and phosphoenolpyruvate: step 6/7.</text>
</comment>
<dbReference type="SUPFAM" id="SSF55205">
    <property type="entry name" value="EPT/RTPC-like"/>
    <property type="match status" value="1"/>
</dbReference>
<evidence type="ECO:0000256" key="2">
    <source>
        <dbReference type="ARBA" id="ARBA00009948"/>
    </source>
</evidence>
<keyword evidence="4 7" id="KW-0808">Transferase</keyword>
<dbReference type="HAMAP" id="MF_00210">
    <property type="entry name" value="EPSP_synth"/>
    <property type="match status" value="1"/>
</dbReference>
<dbReference type="InterPro" id="IPR013792">
    <property type="entry name" value="RNA3'P_cycl/enolpyr_Trfase_a/b"/>
</dbReference>
<accession>A0ABU9NMI9</accession>
<keyword evidence="10" id="KW-1185">Reference proteome</keyword>
<evidence type="ECO:0000256" key="6">
    <source>
        <dbReference type="ARBA" id="ARBA00044633"/>
    </source>
</evidence>
<feature type="binding site" evidence="7">
    <location>
        <position position="178"/>
    </location>
    <ligand>
        <name>3-phosphoshikimate</name>
        <dbReference type="ChEBI" id="CHEBI:145989"/>
    </ligand>
</feature>
<dbReference type="Proteomes" id="UP001468798">
    <property type="component" value="Unassembled WGS sequence"/>
</dbReference>
<evidence type="ECO:0000313" key="9">
    <source>
        <dbReference type="EMBL" id="MEM0575883.1"/>
    </source>
</evidence>
<evidence type="ECO:0000313" key="10">
    <source>
        <dbReference type="Proteomes" id="UP001468798"/>
    </source>
</evidence>
<dbReference type="PROSITE" id="PS00885">
    <property type="entry name" value="EPSP_SYNTHASE_2"/>
    <property type="match status" value="1"/>
</dbReference>
<keyword evidence="7" id="KW-0963">Cytoplasm</keyword>
<dbReference type="GO" id="GO:0003866">
    <property type="term" value="F:3-phosphoshikimate 1-carboxyvinyltransferase activity"/>
    <property type="evidence" value="ECO:0007669"/>
    <property type="project" value="UniProtKB-EC"/>
</dbReference>
<comment type="catalytic activity">
    <reaction evidence="6">
        <text>3-phosphoshikimate + phosphoenolpyruvate = 5-O-(1-carboxyvinyl)-3-phosphoshikimate + phosphate</text>
        <dbReference type="Rhea" id="RHEA:21256"/>
        <dbReference type="ChEBI" id="CHEBI:43474"/>
        <dbReference type="ChEBI" id="CHEBI:57701"/>
        <dbReference type="ChEBI" id="CHEBI:58702"/>
        <dbReference type="ChEBI" id="CHEBI:145989"/>
        <dbReference type="EC" id="2.5.1.19"/>
    </reaction>
    <physiologicalReaction direction="left-to-right" evidence="6">
        <dbReference type="Rhea" id="RHEA:21257"/>
    </physiologicalReaction>
</comment>
<feature type="binding site" evidence="7">
    <location>
        <position position="22"/>
    </location>
    <ligand>
        <name>phosphoenolpyruvate</name>
        <dbReference type="ChEBI" id="CHEBI:58702"/>
    </ligand>
</feature>
<dbReference type="PIRSF" id="PIRSF000505">
    <property type="entry name" value="EPSPS"/>
    <property type="match status" value="1"/>
</dbReference>
<proteinExistence type="inferred from homology"/>
<comment type="function">
    <text evidence="7">Catalyzes the transfer of the enolpyruvyl moiety of phosphoenolpyruvate (PEP) to the 5-hydroxyl of shikimate-3-phosphate (S3P) to produce enolpyruvyl shikimate-3-phosphate and inorganic phosphate.</text>
</comment>
<dbReference type="InterPro" id="IPR006264">
    <property type="entry name" value="EPSP_synthase"/>
</dbReference>
<dbReference type="PANTHER" id="PTHR21090:SF5">
    <property type="entry name" value="PENTAFUNCTIONAL AROM POLYPEPTIDE"/>
    <property type="match status" value="1"/>
</dbReference>
<feature type="binding site" evidence="7">
    <location>
        <position position="22"/>
    </location>
    <ligand>
        <name>3-phosphoshikimate</name>
        <dbReference type="ChEBI" id="CHEBI:145989"/>
    </ligand>
</feature>
<feature type="binding site" evidence="7">
    <location>
        <position position="152"/>
    </location>
    <ligand>
        <name>3-phosphoshikimate</name>
        <dbReference type="ChEBI" id="CHEBI:145989"/>
    </ligand>
</feature>
<dbReference type="CDD" id="cd01556">
    <property type="entry name" value="EPSP_synthase"/>
    <property type="match status" value="1"/>
</dbReference>
<comment type="subcellular location">
    <subcellularLocation>
        <location evidence="7">Cytoplasm</location>
    </subcellularLocation>
</comment>
<comment type="caution">
    <text evidence="9">The sequence shown here is derived from an EMBL/GenBank/DDBJ whole genome shotgun (WGS) entry which is preliminary data.</text>
</comment>